<keyword evidence="8 12" id="KW-0798">TonB box</keyword>
<evidence type="ECO:0000256" key="12">
    <source>
        <dbReference type="RuleBase" id="RU003357"/>
    </source>
</evidence>
<evidence type="ECO:0000259" key="14">
    <source>
        <dbReference type="Pfam" id="PF00593"/>
    </source>
</evidence>
<evidence type="ECO:0000256" key="9">
    <source>
        <dbReference type="ARBA" id="ARBA00023136"/>
    </source>
</evidence>
<sequence>MTTAACALMAGPALAQGTAAAAAGQSGGLEEIVVTAQKREQNLQDVPVAVTALTADTLSNRGINDVVDITRAVPSLTITQTQSPNNSNIILRGIGTNAFSTGVESSVAVVVDDVSLLQQSQAFSGLTDIARVEVLRGPQGTLFGKSASAGVISITSQAPTRDMSAGLNAVATSDEEYRVDGYVSGSVNERIGVRFNAFYSTREGYIRNLATGNKLGGDESYGFRFRGDLEPTDRLTINLIASYSNSSSTPTRTWRYADPSARIFGGGGNPGVLVAPALVGQNVGPENFTVRQNVEGSVDSKQSMLVGKVTLDLGAASLMSITSHQDWKQAAGLDDGDYTDLAVVGRAEGMTSTSPFHARQFAQELRLVSTDKGPFSYLLGLYYANGRTDRYFDRLAVGPLRASWDSEAGTKTYAAFTQLSYDLTSTTHVDAGLRWNREKIHVRFANLLPPATNACYATCIGNAADNRATYKIALRQDIGRDAMLYASYATGYKGQGYDVSTGFTAARAANPVKPEYSRAYEIGLKSEFFDRHLQLNVTGFWTDYKNFQAQSAVLVDGTPQFQLSNVGKLRSKGVEVELSAKPAEGLRIDASAAYTDAKIRDFPNANCYVGQTVAQGCVDINPGPAVTMAQENLAGQRLANAPKFKYTVSANYTAPLSGGLDAFVQADWTHQSRVNFDLLGNPATVQQGHGILNGSIGIEESDSKAFRVSLFVNNLLDKAYASLIIQAQGEQQGLATQQFLPRNARRYGGIRARFRY</sequence>
<evidence type="ECO:0000256" key="5">
    <source>
        <dbReference type="ARBA" id="ARBA00022692"/>
    </source>
</evidence>
<evidence type="ECO:0000256" key="11">
    <source>
        <dbReference type="PROSITE-ProRule" id="PRU01360"/>
    </source>
</evidence>
<dbReference type="InterPro" id="IPR000531">
    <property type="entry name" value="Beta-barrel_TonB"/>
</dbReference>
<evidence type="ECO:0000256" key="10">
    <source>
        <dbReference type="ARBA" id="ARBA00023237"/>
    </source>
</evidence>
<proteinExistence type="inferred from homology"/>
<protein>
    <submittedName>
        <fullName evidence="16">Iron complex outermembrane receptor protein</fullName>
    </submittedName>
</protein>
<evidence type="ECO:0000256" key="2">
    <source>
        <dbReference type="ARBA" id="ARBA00022448"/>
    </source>
</evidence>
<dbReference type="GO" id="GO:0006826">
    <property type="term" value="P:iron ion transport"/>
    <property type="evidence" value="ECO:0007669"/>
    <property type="project" value="UniProtKB-KW"/>
</dbReference>
<dbReference type="PANTHER" id="PTHR32552">
    <property type="entry name" value="FERRICHROME IRON RECEPTOR-RELATED"/>
    <property type="match status" value="1"/>
</dbReference>
<keyword evidence="16" id="KW-0675">Receptor</keyword>
<dbReference type="GO" id="GO:0009279">
    <property type="term" value="C:cell outer membrane"/>
    <property type="evidence" value="ECO:0007669"/>
    <property type="project" value="UniProtKB-SubCell"/>
</dbReference>
<evidence type="ECO:0000256" key="7">
    <source>
        <dbReference type="ARBA" id="ARBA00023065"/>
    </source>
</evidence>
<evidence type="ECO:0000256" key="13">
    <source>
        <dbReference type="SAM" id="SignalP"/>
    </source>
</evidence>
<dbReference type="Proteomes" id="UP000571950">
    <property type="component" value="Unassembled WGS sequence"/>
</dbReference>
<reference evidence="16 17" key="1">
    <citation type="submission" date="2020-08" db="EMBL/GenBank/DDBJ databases">
        <title>Genomic Encyclopedia of Type Strains, Phase IV (KMG-IV): sequencing the most valuable type-strain genomes for metagenomic binning, comparative biology and taxonomic classification.</title>
        <authorList>
            <person name="Goeker M."/>
        </authorList>
    </citation>
    <scope>NUCLEOTIDE SEQUENCE [LARGE SCALE GENOMIC DNA]</scope>
    <source>
        <strain evidence="16 17">DSM 26189</strain>
    </source>
</reference>
<dbReference type="SUPFAM" id="SSF56935">
    <property type="entry name" value="Porins"/>
    <property type="match status" value="1"/>
</dbReference>
<comment type="subcellular location">
    <subcellularLocation>
        <location evidence="1 11">Cell outer membrane</location>
        <topology evidence="1 11">Multi-pass membrane protein</topology>
    </subcellularLocation>
</comment>
<evidence type="ECO:0000256" key="6">
    <source>
        <dbReference type="ARBA" id="ARBA00023004"/>
    </source>
</evidence>
<evidence type="ECO:0000259" key="15">
    <source>
        <dbReference type="Pfam" id="PF07715"/>
    </source>
</evidence>
<keyword evidence="4" id="KW-0410">Iron transport</keyword>
<evidence type="ECO:0000256" key="4">
    <source>
        <dbReference type="ARBA" id="ARBA00022496"/>
    </source>
</evidence>
<feature type="domain" description="TonB-dependent receptor plug" evidence="15">
    <location>
        <begin position="43"/>
        <end position="151"/>
    </location>
</feature>
<evidence type="ECO:0000256" key="3">
    <source>
        <dbReference type="ARBA" id="ARBA00022452"/>
    </source>
</evidence>
<dbReference type="InterPro" id="IPR012910">
    <property type="entry name" value="Plug_dom"/>
</dbReference>
<organism evidence="16 17">
    <name type="scientific">Sphingobium jiangsuense</name>
    <dbReference type="NCBI Taxonomy" id="870476"/>
    <lineage>
        <taxon>Bacteria</taxon>
        <taxon>Pseudomonadati</taxon>
        <taxon>Pseudomonadota</taxon>
        <taxon>Alphaproteobacteria</taxon>
        <taxon>Sphingomonadales</taxon>
        <taxon>Sphingomonadaceae</taxon>
        <taxon>Sphingobium</taxon>
    </lineage>
</organism>
<comment type="similarity">
    <text evidence="11 12">Belongs to the TonB-dependent receptor family.</text>
</comment>
<feature type="domain" description="TonB-dependent receptor-like beta-barrel" evidence="14">
    <location>
        <begin position="181"/>
        <end position="715"/>
    </location>
</feature>
<keyword evidence="13" id="KW-0732">Signal</keyword>
<name>A0A7W6FRE5_9SPHN</name>
<dbReference type="Pfam" id="PF00593">
    <property type="entry name" value="TonB_dep_Rec_b-barrel"/>
    <property type="match status" value="1"/>
</dbReference>
<feature type="signal peptide" evidence="13">
    <location>
        <begin position="1"/>
        <end position="15"/>
    </location>
</feature>
<keyword evidence="10 11" id="KW-0998">Cell outer membrane</keyword>
<gene>
    <name evidence="16" type="ORF">GGR43_003637</name>
</gene>
<keyword evidence="9 11" id="KW-0472">Membrane</keyword>
<dbReference type="AlphaFoldDB" id="A0A7W6FRE5"/>
<feature type="chain" id="PRO_5031334486" evidence="13">
    <location>
        <begin position="16"/>
        <end position="756"/>
    </location>
</feature>
<evidence type="ECO:0000256" key="1">
    <source>
        <dbReference type="ARBA" id="ARBA00004571"/>
    </source>
</evidence>
<evidence type="ECO:0000256" key="8">
    <source>
        <dbReference type="ARBA" id="ARBA00023077"/>
    </source>
</evidence>
<dbReference type="InterPro" id="IPR039426">
    <property type="entry name" value="TonB-dep_rcpt-like"/>
</dbReference>
<keyword evidence="17" id="KW-1185">Reference proteome</keyword>
<keyword evidence="2 11" id="KW-0813">Transport</keyword>
<accession>A0A7W6FRE5</accession>
<evidence type="ECO:0000313" key="17">
    <source>
        <dbReference type="Proteomes" id="UP000571950"/>
    </source>
</evidence>
<dbReference type="PROSITE" id="PS52016">
    <property type="entry name" value="TONB_DEPENDENT_REC_3"/>
    <property type="match status" value="1"/>
</dbReference>
<keyword evidence="7" id="KW-0406">Ion transport</keyword>
<dbReference type="Gene3D" id="2.40.170.20">
    <property type="entry name" value="TonB-dependent receptor, beta-barrel domain"/>
    <property type="match status" value="1"/>
</dbReference>
<dbReference type="Pfam" id="PF07715">
    <property type="entry name" value="Plug"/>
    <property type="match status" value="1"/>
</dbReference>
<dbReference type="PANTHER" id="PTHR32552:SF81">
    <property type="entry name" value="TONB-DEPENDENT OUTER MEMBRANE RECEPTOR"/>
    <property type="match status" value="1"/>
</dbReference>
<keyword evidence="3 11" id="KW-1134">Transmembrane beta strand</keyword>
<keyword evidence="6" id="KW-0408">Iron</keyword>
<evidence type="ECO:0000313" key="16">
    <source>
        <dbReference type="EMBL" id="MBB3927898.1"/>
    </source>
</evidence>
<dbReference type="CDD" id="cd01347">
    <property type="entry name" value="ligand_gated_channel"/>
    <property type="match status" value="1"/>
</dbReference>
<dbReference type="EMBL" id="JACIDT010000016">
    <property type="protein sequence ID" value="MBB3927898.1"/>
    <property type="molecule type" value="Genomic_DNA"/>
</dbReference>
<dbReference type="InterPro" id="IPR036942">
    <property type="entry name" value="Beta-barrel_TonB_sf"/>
</dbReference>
<comment type="caution">
    <text evidence="16">The sequence shown here is derived from an EMBL/GenBank/DDBJ whole genome shotgun (WGS) entry which is preliminary data.</text>
</comment>
<keyword evidence="5 11" id="KW-0812">Transmembrane</keyword>